<dbReference type="InterPro" id="IPR000432">
    <property type="entry name" value="DNA_mismatch_repair_MutS_C"/>
</dbReference>
<keyword evidence="7" id="KW-0238">DNA-binding</keyword>
<feature type="compositionally biased region" description="Polar residues" evidence="10">
    <location>
        <begin position="479"/>
        <end position="489"/>
    </location>
</feature>
<feature type="compositionally biased region" description="Basic and acidic residues" evidence="10">
    <location>
        <begin position="2028"/>
        <end position="2037"/>
    </location>
</feature>
<dbReference type="InterPro" id="IPR010122">
    <property type="entry name" value="HMG_CoA_synthase_euk"/>
</dbReference>
<dbReference type="Pfam" id="PF01624">
    <property type="entry name" value="MutS_I"/>
    <property type="match status" value="1"/>
</dbReference>
<evidence type="ECO:0000259" key="11">
    <source>
        <dbReference type="SMART" id="SM00533"/>
    </source>
</evidence>
<feature type="domain" description="DNA mismatch repair protein MutS core" evidence="11">
    <location>
        <begin position="1089"/>
        <end position="1406"/>
    </location>
</feature>
<dbReference type="STRING" id="246404.A0A507FLX6"/>
<dbReference type="PANTHER" id="PTHR43323:SF2">
    <property type="entry name" value="HYDROXYMETHYLGLUTARYL-COA SYNTHASE"/>
    <property type="match status" value="1"/>
</dbReference>
<feature type="active site" description="Acyl-thioester intermediate" evidence="8">
    <location>
        <position position="120"/>
    </location>
</feature>
<evidence type="ECO:0000256" key="4">
    <source>
        <dbReference type="ARBA" id="ARBA00022741"/>
    </source>
</evidence>
<feature type="region of interest" description="Disordered" evidence="10">
    <location>
        <begin position="2028"/>
        <end position="2055"/>
    </location>
</feature>
<keyword evidence="3" id="KW-0808">Transferase</keyword>
<evidence type="ECO:0000256" key="5">
    <source>
        <dbReference type="ARBA" id="ARBA00022763"/>
    </source>
</evidence>
<feature type="region of interest" description="Disordered" evidence="10">
    <location>
        <begin position="1754"/>
        <end position="1773"/>
    </location>
</feature>
<dbReference type="NCBIfam" id="TIGR01833">
    <property type="entry name" value="HMG-CoA-S_euk"/>
    <property type="match status" value="1"/>
</dbReference>
<dbReference type="SUPFAM" id="SSF48334">
    <property type="entry name" value="DNA repair protein MutS, domain III"/>
    <property type="match status" value="1"/>
</dbReference>
<dbReference type="OrthoDB" id="10252754at2759"/>
<evidence type="ECO:0000256" key="9">
    <source>
        <dbReference type="PIRSR" id="PIRSR610122-2"/>
    </source>
</evidence>
<dbReference type="InterPro" id="IPR016151">
    <property type="entry name" value="DNA_mismatch_repair_MutS_N"/>
</dbReference>
<dbReference type="PANTHER" id="PTHR43323">
    <property type="entry name" value="3-HYDROXY-3-METHYLGLUTARYL COENZYME A SYNTHASE"/>
    <property type="match status" value="1"/>
</dbReference>
<feature type="compositionally biased region" description="Basic and acidic residues" evidence="10">
    <location>
        <begin position="1757"/>
        <end position="1773"/>
    </location>
</feature>
<dbReference type="InterPro" id="IPR007861">
    <property type="entry name" value="DNA_mismatch_repair_MutS_clamp"/>
</dbReference>
<keyword evidence="5" id="KW-0227">DNA damage</keyword>
<dbReference type="CDD" id="cd00827">
    <property type="entry name" value="init_cond_enzymes"/>
    <property type="match status" value="1"/>
</dbReference>
<dbReference type="GO" id="GO:0030983">
    <property type="term" value="F:mismatched DNA binding"/>
    <property type="evidence" value="ECO:0007669"/>
    <property type="project" value="InterPro"/>
</dbReference>
<dbReference type="PROSITE" id="PS01226">
    <property type="entry name" value="HMG_COA_SYNTHASE"/>
    <property type="match status" value="1"/>
</dbReference>
<evidence type="ECO:0000259" key="12">
    <source>
        <dbReference type="SMART" id="SM00534"/>
    </source>
</evidence>
<comment type="similarity">
    <text evidence="1">Belongs to the DNA mismatch repair MutS family.</text>
</comment>
<dbReference type="SUPFAM" id="SSF53901">
    <property type="entry name" value="Thiolase-like"/>
    <property type="match status" value="2"/>
</dbReference>
<feature type="compositionally biased region" description="Low complexity" evidence="10">
    <location>
        <begin position="682"/>
        <end position="711"/>
    </location>
</feature>
<evidence type="ECO:0000256" key="10">
    <source>
        <dbReference type="SAM" id="MobiDB-lite"/>
    </source>
</evidence>
<dbReference type="InterPro" id="IPR036187">
    <property type="entry name" value="DNA_mismatch_repair_MutS_sf"/>
</dbReference>
<evidence type="ECO:0000256" key="2">
    <source>
        <dbReference type="ARBA" id="ARBA00007061"/>
    </source>
</evidence>
<dbReference type="SUPFAM" id="SSF55271">
    <property type="entry name" value="DNA repair protein MutS, domain I"/>
    <property type="match status" value="1"/>
</dbReference>
<evidence type="ECO:0000256" key="1">
    <source>
        <dbReference type="ARBA" id="ARBA00006271"/>
    </source>
</evidence>
<dbReference type="GO" id="GO:0006696">
    <property type="term" value="P:ergosterol biosynthetic process"/>
    <property type="evidence" value="ECO:0007669"/>
    <property type="project" value="TreeGrafter"/>
</dbReference>
<dbReference type="InterPro" id="IPR007695">
    <property type="entry name" value="DNA_mismatch_repair_MutS-lik_N"/>
</dbReference>
<evidence type="ECO:0000313" key="13">
    <source>
        <dbReference type="EMBL" id="TPX77262.1"/>
    </source>
</evidence>
<dbReference type="Gene3D" id="3.40.47.10">
    <property type="match status" value="1"/>
</dbReference>
<dbReference type="Pfam" id="PF05190">
    <property type="entry name" value="MutS_IV"/>
    <property type="match status" value="1"/>
</dbReference>
<dbReference type="SMART" id="SM00533">
    <property type="entry name" value="MUTSd"/>
    <property type="match status" value="1"/>
</dbReference>
<feature type="binding site" evidence="9">
    <location>
        <position position="260"/>
    </location>
    <ligand>
        <name>CoA</name>
        <dbReference type="ChEBI" id="CHEBI:57287"/>
    </ligand>
</feature>
<dbReference type="InterPro" id="IPR027417">
    <property type="entry name" value="P-loop_NTPase"/>
</dbReference>
<dbReference type="Gene3D" id="3.40.1170.10">
    <property type="entry name" value="DNA repair protein MutS, domain I"/>
    <property type="match status" value="1"/>
</dbReference>
<dbReference type="Pfam" id="PF00488">
    <property type="entry name" value="MutS_V"/>
    <property type="match status" value="1"/>
</dbReference>
<dbReference type="SMART" id="SM00534">
    <property type="entry name" value="MUTSac"/>
    <property type="match status" value="1"/>
</dbReference>
<dbReference type="InterPro" id="IPR036678">
    <property type="entry name" value="MutS_con_dom_sf"/>
</dbReference>
<dbReference type="SUPFAM" id="SSF53150">
    <property type="entry name" value="DNA repair protein MutS, domain II"/>
    <property type="match status" value="1"/>
</dbReference>
<protein>
    <submittedName>
        <fullName evidence="13">Hydroxymethylglutaryl-CoA synthase</fullName>
    </submittedName>
</protein>
<accession>A0A507FLX6</accession>
<feature type="active site" description="Proton donor/acceptor" evidence="8">
    <location>
        <position position="255"/>
    </location>
</feature>
<sequence length="2189" mass="240725">MASNPFNVGVHAAEIYIPKKFVNQSELEQFDGVSAGKYTIGLGQQNMSVCDDREDINSICLTAVNNLLEKYEINPASIGFMEVGTETIIDKSKSVKSVLMQLFAASGNTNIEGIDCKNACYGGTNALFGAIHWLESGYAEEGKEWAIVVAADIAVYKSGGARPTGGAGAVALLLGRHAPLVFDRGLRSTFMEHVWDFYKPDLHSEYPEVDGPLSNMCYIKAIDKCYEGYLQRVAKQQADASKPLSMEIADYYLFHCPYSKLVQKSFGRLAFNDYLRNPAAFPVALPDAIAQHPNLSRETTYTDKNVEKFFMDSVKAQHKAKVEPGLLASRNVGNMYCGSLYSGLASLLSEVSAEQLVSKRIVLFSYGSGLSSSMFSITVQKGDATIAALNKIRGNLRVADRLQARTKVEPKVYDEIMALRQGVHNAREYTPVSSTKDMFPGTWYLVDVDGMFRRKYSRTGFESGDEMEMTPPMTPDLAYTTTTPSTTQMIGGGRGGSSSNSSNKKDKEGASAKGKTQRTILSFFSSPATAKTADEKDKTHTPTNHSNESLLNAQFIPADHIPKTPSASASRRESATFQAAQATHSPAPNTAASPTIATSRKRSKFVIEDDDSEGESLPIAASHAKRTKPLDASGRVVPVSIEDASMDIDDSPPDAFANPAVDRMRTPARKSLSQFASPRYDSVPSSSPGPSSHNDAATSLSCSTPLPTTPSAKGTPFSDKKKERSDNFKQRNDERYAWLLDERDAERRRPGDEGYDPRTLHIPQAAWNKFSPFENQFWQIKSKHWDTIVFFKKGKFYELYEKDAEVAHREFDWKMTDRVNMKMAGVPETSFDQYASQFVARGYKVARVDQVETSVAKDMNKKKQTGPTKKEDSIIRRELTMVLTAGTLVDTQLLTSDMSTYCMSIKEEVENDSSEPTFGVTFVDTSTAEFGISYFQDDIERTHLETLLMQLKPKELVLEKGHVSPKTAKMLKNCLNNPQCNYLIPEVEFWSAENTVEELRRTHYFGNISEEADIEVSYPEAISSALDNSPAMSSLGGLLSYLRTLKLDKDLVSARNFHTYDPLRQVGNLVLDGQTLLNLEVFENTVDGTMEGTLFKLLNHCVTPSGKRQFKSWVCHPLQDIAAINERLDAVDDIFESSDLQDTLTSCLRGLPDLERIISRIHAGTSRVRDFMQVLHGFAAIFNMMVDVDSLNLNLKSIRLAKLLVPNGHQSLAKELKFFNEAFDQSEGLNTTDIIANTGYDTVYDEAAEKLELVEQAFQKHRKEMEAKLGAKLTYKDLGKDLFQLEVSGSKKVPSSWTQMSKTQAVTRYYTPEIKGLLEEFLEAREERDQASKHVRNRMFARFDEHYSDWLAVVKRVAEIDCLVSLAFCRAAMGGDLCRPEFITPIEGADSTFEVEGLRHPCIVSDHGKDFIPNDTKLGGGDANMILLTGPNMGGKSTLLRQTCIAVIMAQLGCYVPATRCVMTPFERIFTRIGAHDNILAGQSTFMVELSETSKILREATPRCLVILDELGRGTSTFDGFAIAFSVLYHLVTQVRCLGLFSTHYGMLTKEFEGNPLVSLNHMSFVSDEERHQVTFLYKLAEGACPKSFGMNVAIMAGVPSSIVDTAERVASEFEVKLKMTRDHVARGEEVKMSRHADFVNLLKGRAYTLSEFEGIFAKLFEKIDKMFLTSPMRPVLRNSEVSSGGTTVNSGVTKGRHRRGEGGPIESTDYLQTGGLLQGSKAVSFPVSAALPSAGGGVFRILPATVYDGGGSTVKESAKETEGVKGRGSGDARAKWAGLNEADKMHKQGRVVFVKTSRDACDGRQWNAGILREDPSIAHKRRVFMAAPNSSNGLNACQSFEEDASLDCATKHAHAALVAKLADVYKKDHLDQISSDLFHAKMCDSSSSAHSIEDSMARLTTATTNNSNSAKLNPGALRYAIQNSHILAAAPIEQNPRRRDSQSSHHLRVSPASFRASFSSASKASFSASTLAILNEPMAATSADLLSSLTQNANQQSHPSYLRQHSFNARIQPGRPVTSHLRVWQDEKSNPAHSDQRPASNPGRNGSHTGRNDSITANCQQHVRTGTPILSVPVSALSPSADQSHTAVITPSSYNHFQPNSIELGNQELHSSNSFASISKGVSGSSSRRTTSWADLNRDSEYLRKYDVNSIPGLEVGASSVRCVQRMRNGGASTVAPSVGKPGMKANG</sequence>
<dbReference type="InterPro" id="IPR013746">
    <property type="entry name" value="HMG_CoA_synt_C_dom"/>
</dbReference>
<dbReference type="GO" id="GO:0005524">
    <property type="term" value="F:ATP binding"/>
    <property type="evidence" value="ECO:0007669"/>
    <property type="project" value="UniProtKB-KW"/>
</dbReference>
<dbReference type="Pfam" id="PF05192">
    <property type="entry name" value="MutS_III"/>
    <property type="match status" value="1"/>
</dbReference>
<evidence type="ECO:0000256" key="8">
    <source>
        <dbReference type="PIRSR" id="PIRSR610122-1"/>
    </source>
</evidence>
<keyword evidence="14" id="KW-1185">Reference proteome</keyword>
<feature type="region of interest" description="Disordered" evidence="10">
    <location>
        <begin position="643"/>
        <end position="728"/>
    </location>
</feature>
<feature type="region of interest" description="Disordered" evidence="10">
    <location>
        <begin position="463"/>
        <end position="602"/>
    </location>
</feature>
<comment type="similarity">
    <text evidence="2">Belongs to the thiolase-like superfamily. HMG-CoA synthase family.</text>
</comment>
<feature type="region of interest" description="Disordered" evidence="10">
    <location>
        <begin position="1679"/>
        <end position="1712"/>
    </location>
</feature>
<dbReference type="Pfam" id="PF01154">
    <property type="entry name" value="HMG_CoA_synt_N"/>
    <property type="match status" value="1"/>
</dbReference>
<dbReference type="CDD" id="cd03286">
    <property type="entry name" value="ABC_MSH6_euk"/>
    <property type="match status" value="1"/>
</dbReference>
<feature type="binding site" evidence="9">
    <location>
        <position position="214"/>
    </location>
    <ligand>
        <name>CoA</name>
        <dbReference type="ChEBI" id="CHEBI:57287"/>
    </ligand>
</feature>
<keyword evidence="4" id="KW-0547">Nucleotide-binding</keyword>
<evidence type="ECO:0000256" key="6">
    <source>
        <dbReference type="ARBA" id="ARBA00022840"/>
    </source>
</evidence>
<feature type="domain" description="DNA mismatch repair proteins mutS family" evidence="12">
    <location>
        <begin position="1423"/>
        <end position="1612"/>
    </location>
</feature>
<dbReference type="EMBL" id="QEAP01000025">
    <property type="protein sequence ID" value="TPX77262.1"/>
    <property type="molecule type" value="Genomic_DNA"/>
</dbReference>
<feature type="compositionally biased region" description="Polar residues" evidence="10">
    <location>
        <begin position="517"/>
        <end position="529"/>
    </location>
</feature>
<dbReference type="SUPFAM" id="SSF52540">
    <property type="entry name" value="P-loop containing nucleoside triphosphate hydrolases"/>
    <property type="match status" value="1"/>
</dbReference>
<dbReference type="FunFam" id="1.10.1420.10:FF:000005">
    <property type="entry name" value="DNA mismatch repair protein"/>
    <property type="match status" value="1"/>
</dbReference>
<keyword evidence="6" id="KW-0067">ATP-binding</keyword>
<dbReference type="InterPro" id="IPR016039">
    <property type="entry name" value="Thiolase-like"/>
</dbReference>
<dbReference type="InterPro" id="IPR007696">
    <property type="entry name" value="DNA_mismatch_repair_MutS_core"/>
</dbReference>
<feature type="binding site" evidence="9">
    <location>
        <position position="264"/>
    </location>
    <ligand>
        <name>CoA</name>
        <dbReference type="ChEBI" id="CHEBI:57287"/>
    </ligand>
</feature>
<gene>
    <name evidence="13" type="primary">ERG13</name>
    <name evidence="13" type="ORF">CcCBS67573_g01482</name>
</gene>
<dbReference type="Gene3D" id="1.10.1420.10">
    <property type="match status" value="2"/>
</dbReference>
<dbReference type="FunFam" id="3.40.47.10:FF:000008">
    <property type="entry name" value="3-hydroxy-3-methylglutaryl coenzyme A synthase"/>
    <property type="match status" value="1"/>
</dbReference>
<organism evidence="13 14">
    <name type="scientific">Chytriomyces confervae</name>
    <dbReference type="NCBI Taxonomy" id="246404"/>
    <lineage>
        <taxon>Eukaryota</taxon>
        <taxon>Fungi</taxon>
        <taxon>Fungi incertae sedis</taxon>
        <taxon>Chytridiomycota</taxon>
        <taxon>Chytridiomycota incertae sedis</taxon>
        <taxon>Chytridiomycetes</taxon>
        <taxon>Chytridiales</taxon>
        <taxon>Chytriomycetaceae</taxon>
        <taxon>Chytriomyces</taxon>
    </lineage>
</organism>
<feature type="compositionally biased region" description="Polar residues" evidence="10">
    <location>
        <begin position="565"/>
        <end position="598"/>
    </location>
</feature>
<dbReference type="Pfam" id="PF05188">
    <property type="entry name" value="MutS_II"/>
    <property type="match status" value="1"/>
</dbReference>
<feature type="compositionally biased region" description="Polar residues" evidence="10">
    <location>
        <begin position="1680"/>
        <end position="1693"/>
    </location>
</feature>
<evidence type="ECO:0000256" key="7">
    <source>
        <dbReference type="ARBA" id="ARBA00023125"/>
    </source>
</evidence>
<dbReference type="Gene3D" id="3.30.420.110">
    <property type="entry name" value="MutS, connector domain"/>
    <property type="match status" value="1"/>
</dbReference>
<dbReference type="GO" id="GO:0006298">
    <property type="term" value="P:mismatch repair"/>
    <property type="evidence" value="ECO:0007669"/>
    <property type="project" value="InterPro"/>
</dbReference>
<dbReference type="Gene3D" id="3.40.50.300">
    <property type="entry name" value="P-loop containing nucleotide triphosphate hydrolases"/>
    <property type="match status" value="1"/>
</dbReference>
<proteinExistence type="inferred from homology"/>
<dbReference type="Pfam" id="PF08540">
    <property type="entry name" value="HMG_CoA_synt_C"/>
    <property type="match status" value="1"/>
</dbReference>
<reference evidence="13 14" key="1">
    <citation type="journal article" date="2019" name="Sci. Rep.">
        <title>Comparative genomics of chytrid fungi reveal insights into the obligate biotrophic and pathogenic lifestyle of Synchytrium endobioticum.</title>
        <authorList>
            <person name="van de Vossenberg B.T.L.H."/>
            <person name="Warris S."/>
            <person name="Nguyen H.D.T."/>
            <person name="van Gent-Pelzer M.P.E."/>
            <person name="Joly D.L."/>
            <person name="van de Geest H.C."/>
            <person name="Bonants P.J.M."/>
            <person name="Smith D.S."/>
            <person name="Levesque C.A."/>
            <person name="van der Lee T.A.J."/>
        </authorList>
    </citation>
    <scope>NUCLEOTIDE SEQUENCE [LARGE SCALE GENOMIC DNA]</scope>
    <source>
        <strain evidence="13 14">CBS 675.73</strain>
    </source>
</reference>
<dbReference type="NCBIfam" id="NF003810">
    <property type="entry name" value="PRK05399.1"/>
    <property type="match status" value="1"/>
</dbReference>
<dbReference type="GO" id="GO:0010142">
    <property type="term" value="P:farnesyl diphosphate biosynthetic process, mevalonate pathway"/>
    <property type="evidence" value="ECO:0007669"/>
    <property type="project" value="InterPro"/>
</dbReference>
<feature type="active site" description="Proton donor/acceptor" evidence="8">
    <location>
        <position position="86"/>
    </location>
</feature>
<dbReference type="InterPro" id="IPR007860">
    <property type="entry name" value="DNA_mmatch_repair_MutS_con_dom"/>
</dbReference>
<dbReference type="Proteomes" id="UP000320333">
    <property type="component" value="Unassembled WGS sequence"/>
</dbReference>
<name>A0A507FLX6_9FUNG</name>
<evidence type="ECO:0000256" key="3">
    <source>
        <dbReference type="ARBA" id="ARBA00022679"/>
    </source>
</evidence>
<feature type="compositionally biased region" description="Basic and acidic residues" evidence="10">
    <location>
        <begin position="718"/>
        <end position="728"/>
    </location>
</feature>
<comment type="caution">
    <text evidence="13">The sequence shown here is derived from an EMBL/GenBank/DDBJ whole genome shotgun (WGS) entry which is preliminary data.</text>
</comment>
<dbReference type="FunFam" id="3.40.1170.10:FF:000002">
    <property type="entry name" value="DNA mismatch repair protein"/>
    <property type="match status" value="1"/>
</dbReference>
<dbReference type="GO" id="GO:0006084">
    <property type="term" value="P:acetyl-CoA metabolic process"/>
    <property type="evidence" value="ECO:0007669"/>
    <property type="project" value="InterPro"/>
</dbReference>
<dbReference type="GO" id="GO:0004421">
    <property type="term" value="F:hydroxymethylglutaryl-CoA synthase activity"/>
    <property type="evidence" value="ECO:0007669"/>
    <property type="project" value="InterPro"/>
</dbReference>
<dbReference type="InterPro" id="IPR000590">
    <property type="entry name" value="HMG_CoA_synt_AS"/>
</dbReference>
<dbReference type="InterPro" id="IPR013528">
    <property type="entry name" value="HMG_CoA_synth_N"/>
</dbReference>
<feature type="compositionally biased region" description="Polar residues" evidence="10">
    <location>
        <begin position="2038"/>
        <end position="2055"/>
    </location>
</feature>
<feature type="compositionally biased region" description="Polar residues" evidence="10">
    <location>
        <begin position="541"/>
        <end position="552"/>
    </location>
</feature>
<evidence type="ECO:0000313" key="14">
    <source>
        <dbReference type="Proteomes" id="UP000320333"/>
    </source>
</evidence>